<comment type="caution">
    <text evidence="1">The sequence shown here is derived from an EMBL/GenBank/DDBJ whole genome shotgun (WGS) entry which is preliminary data.</text>
</comment>
<organism evidence="1 2">
    <name type="scientific">Dimorphilus gyrociliatus</name>
    <dbReference type="NCBI Taxonomy" id="2664684"/>
    <lineage>
        <taxon>Eukaryota</taxon>
        <taxon>Metazoa</taxon>
        <taxon>Spiralia</taxon>
        <taxon>Lophotrochozoa</taxon>
        <taxon>Annelida</taxon>
        <taxon>Polychaeta</taxon>
        <taxon>Polychaeta incertae sedis</taxon>
        <taxon>Dinophilidae</taxon>
        <taxon>Dimorphilus</taxon>
    </lineage>
</organism>
<reference evidence="1 2" key="1">
    <citation type="submission" date="2020-08" db="EMBL/GenBank/DDBJ databases">
        <authorList>
            <person name="Hejnol A."/>
        </authorList>
    </citation>
    <scope>NUCLEOTIDE SEQUENCE [LARGE SCALE GENOMIC DNA]</scope>
</reference>
<keyword evidence="2" id="KW-1185">Reference proteome</keyword>
<evidence type="ECO:0000313" key="1">
    <source>
        <dbReference type="EMBL" id="CAD5114036.1"/>
    </source>
</evidence>
<proteinExistence type="predicted"/>
<dbReference type="EMBL" id="CAJFCJ010000005">
    <property type="protein sequence ID" value="CAD5114036.1"/>
    <property type="molecule type" value="Genomic_DNA"/>
</dbReference>
<name>A0A7I8VF79_9ANNE</name>
<gene>
    <name evidence="1" type="ORF">DGYR_LOCUS2929</name>
</gene>
<evidence type="ECO:0000313" key="2">
    <source>
        <dbReference type="Proteomes" id="UP000549394"/>
    </source>
</evidence>
<protein>
    <submittedName>
        <fullName evidence="1">DgyrCDS3190</fullName>
    </submittedName>
</protein>
<accession>A0A7I8VF79</accession>
<dbReference type="AlphaFoldDB" id="A0A7I8VF79"/>
<dbReference type="Proteomes" id="UP000549394">
    <property type="component" value="Unassembled WGS sequence"/>
</dbReference>
<sequence length="287" mass="33835">MENSTGSYVRVNQVSYPNGEIETEQLLSSSHQVFLVCAIQTIGERDLLLIYVTIPQRQTCLQRLFHVRLLRRNDDITQIIRRCIYPIYNKIIGYTILGSTHFKAIDHLPYVDIIMKLPSAFYSDIMSIPSLRLNDLYTHLEKKWDIKRPKYFKGDKLFIKTFADYINEACKYPDEFLKRWECKNRSTIGIIKEVSNEYSKILDSNQLQYLIENIDNIRSKFPNKMFEMCYSALEEDFSALAELCDKNPWIPFGVRLMPLCNVEHLFSLQMSEEDRELLTFIKFKYGA</sequence>